<keyword evidence="10" id="KW-1185">Reference proteome</keyword>
<accession>A0A1H9PVG8</accession>
<keyword evidence="4 7" id="KW-0732">Signal</keyword>
<gene>
    <name evidence="9" type="ORF">SAMN02910429_00323</name>
</gene>
<dbReference type="CDD" id="cd06354">
    <property type="entry name" value="PBP1_PrnA-like"/>
    <property type="match status" value="1"/>
</dbReference>
<comment type="subcellular location">
    <subcellularLocation>
        <location evidence="1">Cell membrane</location>
        <topology evidence="1">Lipid-anchor</topology>
    </subcellularLocation>
</comment>
<dbReference type="PANTHER" id="PTHR34296">
    <property type="entry name" value="TRANSCRIPTIONAL ACTIVATOR PROTEIN MED"/>
    <property type="match status" value="1"/>
</dbReference>
<protein>
    <submittedName>
        <fullName evidence="9">Basic membrane protein A</fullName>
    </submittedName>
</protein>
<keyword evidence="5" id="KW-0472">Membrane</keyword>
<feature type="chain" id="PRO_5038923127" evidence="7">
    <location>
        <begin position="19"/>
        <end position="372"/>
    </location>
</feature>
<dbReference type="OrthoDB" id="9769871at2"/>
<evidence type="ECO:0000313" key="9">
    <source>
        <dbReference type="EMBL" id="SER52108.1"/>
    </source>
</evidence>
<evidence type="ECO:0000256" key="7">
    <source>
        <dbReference type="SAM" id="SignalP"/>
    </source>
</evidence>
<dbReference type="InterPro" id="IPR003760">
    <property type="entry name" value="PnrA-like"/>
</dbReference>
<dbReference type="Pfam" id="PF02608">
    <property type="entry name" value="Bmp"/>
    <property type="match status" value="1"/>
</dbReference>
<dbReference type="Gene3D" id="3.40.50.2300">
    <property type="match status" value="2"/>
</dbReference>
<dbReference type="EMBL" id="FOGW01000005">
    <property type="protein sequence ID" value="SER52108.1"/>
    <property type="molecule type" value="Genomic_DNA"/>
</dbReference>
<keyword evidence="6" id="KW-0449">Lipoprotein</keyword>
<dbReference type="RefSeq" id="WP_022748512.1">
    <property type="nucleotide sequence ID" value="NZ_FOGW01000005.1"/>
</dbReference>
<evidence type="ECO:0000259" key="8">
    <source>
        <dbReference type="Pfam" id="PF02608"/>
    </source>
</evidence>
<dbReference type="PANTHER" id="PTHR34296:SF2">
    <property type="entry name" value="ABC TRANSPORTER GUANOSINE-BINDING PROTEIN NUPN"/>
    <property type="match status" value="1"/>
</dbReference>
<evidence type="ECO:0000256" key="4">
    <source>
        <dbReference type="ARBA" id="ARBA00022729"/>
    </source>
</evidence>
<evidence type="ECO:0000256" key="6">
    <source>
        <dbReference type="ARBA" id="ARBA00023288"/>
    </source>
</evidence>
<evidence type="ECO:0000256" key="5">
    <source>
        <dbReference type="ARBA" id="ARBA00023136"/>
    </source>
</evidence>
<proteinExistence type="inferred from homology"/>
<reference evidence="10" key="1">
    <citation type="submission" date="2016-10" db="EMBL/GenBank/DDBJ databases">
        <authorList>
            <person name="Varghese N."/>
            <person name="Submissions S."/>
        </authorList>
    </citation>
    <scope>NUCLEOTIDE SEQUENCE [LARGE SCALE GENOMIC DNA]</scope>
    <source>
        <strain evidence="10">S1b</strain>
    </source>
</reference>
<dbReference type="Proteomes" id="UP000182471">
    <property type="component" value="Unassembled WGS sequence"/>
</dbReference>
<organism evidence="9 10">
    <name type="scientific">Lachnobacterium bovis</name>
    <dbReference type="NCBI Taxonomy" id="140626"/>
    <lineage>
        <taxon>Bacteria</taxon>
        <taxon>Bacillati</taxon>
        <taxon>Bacillota</taxon>
        <taxon>Clostridia</taxon>
        <taxon>Lachnospirales</taxon>
        <taxon>Lachnospiraceae</taxon>
        <taxon>Lachnobacterium</taxon>
    </lineage>
</organism>
<name>A0A1H9PVG8_9FIRM</name>
<feature type="signal peptide" evidence="7">
    <location>
        <begin position="1"/>
        <end position="18"/>
    </location>
</feature>
<sequence length="372" mass="40703">MKKIISMILIATMAVGLAACGSKSDSKNTKKVSKNDVALITDVGTIDDESFNQATWQGVKQYCKENGFKCDYKKPTADSTDARVSSITEACSQGYKTIVLPGYLFGDALIQLQDSFPDVKFVAIDVSKADLKGQKIKDNVVCFTFAEEQAGYLAGYAAVKEGYTKLGFLGGIKVPSVARFGYGYVQGIKGAAKETNTKAEVKYTYGGQFSADDKITAKMQGWYSAGTQIIFACGGGIYGSPLEACGQYKGKLIGVDVDQYSKGTKCEKQHGYNPFLTSAMKDLQNTTVSVLNDIKDGKWNKYSGKIMHYSLKDGDYICLPTDEKSWAFEKFTKEEYKELKEKIAKGTIKVDDNADVDIEKQSDENVTVSLIK</sequence>
<evidence type="ECO:0000256" key="3">
    <source>
        <dbReference type="ARBA" id="ARBA00022475"/>
    </source>
</evidence>
<dbReference type="SUPFAM" id="SSF53822">
    <property type="entry name" value="Periplasmic binding protein-like I"/>
    <property type="match status" value="1"/>
</dbReference>
<dbReference type="GO" id="GO:0005886">
    <property type="term" value="C:plasma membrane"/>
    <property type="evidence" value="ECO:0007669"/>
    <property type="project" value="UniProtKB-SubCell"/>
</dbReference>
<keyword evidence="3" id="KW-1003">Cell membrane</keyword>
<evidence type="ECO:0000256" key="2">
    <source>
        <dbReference type="ARBA" id="ARBA00008610"/>
    </source>
</evidence>
<comment type="similarity">
    <text evidence="2">Belongs to the BMP lipoprotein family.</text>
</comment>
<dbReference type="InterPro" id="IPR050957">
    <property type="entry name" value="BMP_lipoprotein"/>
</dbReference>
<feature type="domain" description="ABC transporter substrate-binding protein PnrA-like" evidence="8">
    <location>
        <begin position="38"/>
        <end position="350"/>
    </location>
</feature>
<dbReference type="InterPro" id="IPR028082">
    <property type="entry name" value="Peripla_BP_I"/>
</dbReference>
<dbReference type="AlphaFoldDB" id="A0A1H9PVG8"/>
<evidence type="ECO:0000313" key="10">
    <source>
        <dbReference type="Proteomes" id="UP000182471"/>
    </source>
</evidence>
<dbReference type="PROSITE" id="PS51257">
    <property type="entry name" value="PROKAR_LIPOPROTEIN"/>
    <property type="match status" value="1"/>
</dbReference>
<evidence type="ECO:0000256" key="1">
    <source>
        <dbReference type="ARBA" id="ARBA00004193"/>
    </source>
</evidence>